<name>A0A6B8WN56_9CORY</name>
<dbReference type="Proteomes" id="UP000424462">
    <property type="component" value="Chromosome"/>
</dbReference>
<proteinExistence type="predicted"/>
<evidence type="ECO:0000313" key="2">
    <source>
        <dbReference type="Proteomes" id="UP000424462"/>
    </source>
</evidence>
<protein>
    <submittedName>
        <fullName evidence="1">Uncharacterized protein</fullName>
    </submittedName>
</protein>
<organism evidence="1 2">
    <name type="scientific">Corynebacterium occultum</name>
    <dbReference type="NCBI Taxonomy" id="2675219"/>
    <lineage>
        <taxon>Bacteria</taxon>
        <taxon>Bacillati</taxon>
        <taxon>Actinomycetota</taxon>
        <taxon>Actinomycetes</taxon>
        <taxon>Mycobacteriales</taxon>
        <taxon>Corynebacteriaceae</taxon>
        <taxon>Corynebacterium</taxon>
    </lineage>
</organism>
<keyword evidence="2" id="KW-1185">Reference proteome</keyword>
<sequence>MSSISIREDFPVFADQIHVWALTTADFFREFGVNFPPATWGLW</sequence>
<dbReference type="EMBL" id="CP046455">
    <property type="protein sequence ID" value="QGU07768.1"/>
    <property type="molecule type" value="Genomic_DNA"/>
</dbReference>
<dbReference type="KEGG" id="cok:COCCU_09220"/>
<evidence type="ECO:0000313" key="1">
    <source>
        <dbReference type="EMBL" id="QGU07768.1"/>
    </source>
</evidence>
<gene>
    <name evidence="1" type="ORF">COCCU_09220</name>
</gene>
<dbReference type="AlphaFoldDB" id="A0A6B8WN56"/>
<reference evidence="1 2" key="1">
    <citation type="submission" date="2019-11" db="EMBL/GenBank/DDBJ databases">
        <title>Complete genome sequence of Corynebacterium kalinowskii 1959, a novel Corynebacterium species isolated from soil of a small paddock in Vilsendorf, Germany.</title>
        <authorList>
            <person name="Schaffert L."/>
            <person name="Ruwe M."/>
            <person name="Milse J."/>
            <person name="Hanuschka K."/>
            <person name="Ortseifen V."/>
            <person name="Droste J."/>
            <person name="Brandt D."/>
            <person name="Schlueter L."/>
            <person name="Kutter Y."/>
            <person name="Vinke S."/>
            <person name="Viehoefer P."/>
            <person name="Jacob L."/>
            <person name="Luebke N.-C."/>
            <person name="Schulte-Berndt E."/>
            <person name="Hain C."/>
            <person name="Linder M."/>
            <person name="Schmidt P."/>
            <person name="Wollenschlaeger L."/>
            <person name="Luttermann T."/>
            <person name="Thieme E."/>
            <person name="Hassa J."/>
            <person name="Haak M."/>
            <person name="Wittchen M."/>
            <person name="Mentz A."/>
            <person name="Persicke M."/>
            <person name="Busche T."/>
            <person name="Ruckert C."/>
        </authorList>
    </citation>
    <scope>NUCLEOTIDE SEQUENCE [LARGE SCALE GENOMIC DNA]</scope>
    <source>
        <strain evidence="1 2">2039</strain>
    </source>
</reference>
<dbReference type="RefSeq" id="WP_269434454.1">
    <property type="nucleotide sequence ID" value="NZ_CP046455.1"/>
</dbReference>
<accession>A0A6B8WN56</accession>